<dbReference type="InParanoid" id="I2GUL3"/>
<evidence type="ECO:0000256" key="2">
    <source>
        <dbReference type="SAM" id="Phobius"/>
    </source>
</evidence>
<sequence>MDTPSLFQRASDNTGVDDSNSGYFISDKDDPYSTGSWKWAKYILFVLFLLLFFIMITVMFRVNRRRITRGQQPIRGTSWITPPTYRQSERDYHYNSHGDNVIDYVPEYSEQANPQDLGHYDARGEFHLNNKAEYIAPPDLEPLYPANQSTSNRIPIARNDFVMPESSNICNNLIGPVGEDEDGLDLTRPDPARLRESHFPPTSHNSDLTKSANNKNPDHEYELRRYNYYALGAEGTTTIGRSNTPDILDHDNRSLSSDSSSSEVQQENIRFPEKVKM</sequence>
<feature type="compositionally biased region" description="Polar residues" evidence="1">
    <location>
        <begin position="200"/>
        <end position="215"/>
    </location>
</feature>
<keyword evidence="2" id="KW-0812">Transmembrane</keyword>
<keyword evidence="4" id="KW-1185">Reference proteome</keyword>
<keyword evidence="2" id="KW-0472">Membrane</keyword>
<dbReference type="GeneID" id="14493156"/>
<dbReference type="Proteomes" id="UP000002866">
    <property type="component" value="Chromosome 1"/>
</dbReference>
<dbReference type="eggNOG" id="ENOG502S2K8">
    <property type="taxonomic scope" value="Eukaryota"/>
</dbReference>
<dbReference type="AlphaFoldDB" id="I2GUL3"/>
<dbReference type="RefSeq" id="XP_004177334.1">
    <property type="nucleotide sequence ID" value="XM_004177286.1"/>
</dbReference>
<proteinExistence type="predicted"/>
<dbReference type="OrthoDB" id="4088875at2759"/>
<feature type="region of interest" description="Disordered" evidence="1">
    <location>
        <begin position="237"/>
        <end position="277"/>
    </location>
</feature>
<feature type="region of interest" description="Disordered" evidence="1">
    <location>
        <begin position="176"/>
        <end position="220"/>
    </location>
</feature>
<dbReference type="GO" id="GO:0016192">
    <property type="term" value="P:vesicle-mediated transport"/>
    <property type="evidence" value="ECO:0007669"/>
    <property type="project" value="TreeGrafter"/>
</dbReference>
<protein>
    <submittedName>
        <fullName evidence="3">Uncharacterized protein</fullName>
    </submittedName>
</protein>
<evidence type="ECO:0000313" key="3">
    <source>
        <dbReference type="EMBL" id="CCH57815.1"/>
    </source>
</evidence>
<name>I2GUL3_HENB6</name>
<dbReference type="EMBL" id="HE806316">
    <property type="protein sequence ID" value="CCH57815.1"/>
    <property type="molecule type" value="Genomic_DNA"/>
</dbReference>
<dbReference type="PANTHER" id="PTHR28187">
    <property type="entry name" value="PROTEIN RCR1-RELATED"/>
    <property type="match status" value="1"/>
</dbReference>
<keyword evidence="2" id="KW-1133">Transmembrane helix</keyword>
<evidence type="ECO:0000256" key="1">
    <source>
        <dbReference type="SAM" id="MobiDB-lite"/>
    </source>
</evidence>
<reference evidence="3 4" key="1">
    <citation type="journal article" date="2011" name="Proc. Natl. Acad. Sci. U.S.A.">
        <title>Evolutionary erosion of yeast sex chromosomes by mating-type switching accidents.</title>
        <authorList>
            <person name="Gordon J.L."/>
            <person name="Armisen D."/>
            <person name="Proux-Wera E."/>
            <person name="Oheigeartaigh S.S."/>
            <person name="Byrne K.P."/>
            <person name="Wolfe K.H."/>
        </authorList>
    </citation>
    <scope>NUCLEOTIDE SEQUENCE [LARGE SCALE GENOMIC DNA]</scope>
    <source>
        <strain evidence="4">ATCC 34711 / CBS 6284 / DSM 70876 / NBRC 10599 / NRRL Y-10934 / UCD 77-7</strain>
    </source>
</reference>
<dbReference type="KEGG" id="tbl:TBLA_0A00130"/>
<evidence type="ECO:0000313" key="4">
    <source>
        <dbReference type="Proteomes" id="UP000002866"/>
    </source>
</evidence>
<gene>
    <name evidence="3" type="primary">TBLA0A00130</name>
    <name evidence="3" type="ORF">TBLA_0A00130</name>
</gene>
<dbReference type="PANTHER" id="PTHR28187:SF1">
    <property type="entry name" value="PROTEIN RCR1-RELATED"/>
    <property type="match status" value="1"/>
</dbReference>
<feature type="transmembrane region" description="Helical" evidence="2">
    <location>
        <begin position="39"/>
        <end position="60"/>
    </location>
</feature>
<accession>I2GUL3</accession>
<dbReference type="InterPro" id="IPR020999">
    <property type="entry name" value="Chitin_synth_reg_RCR"/>
</dbReference>
<dbReference type="Pfam" id="PF12273">
    <property type="entry name" value="RCR"/>
    <property type="match status" value="1"/>
</dbReference>
<organism evidence="3 4">
    <name type="scientific">Henningerozyma blattae (strain ATCC 34711 / CBS 6284 / DSM 70876 / NBRC 10599 / NRRL Y-10934 / UCD 77-7)</name>
    <name type="common">Yeast</name>
    <name type="synonym">Tetrapisispora blattae</name>
    <dbReference type="NCBI Taxonomy" id="1071380"/>
    <lineage>
        <taxon>Eukaryota</taxon>
        <taxon>Fungi</taxon>
        <taxon>Dikarya</taxon>
        <taxon>Ascomycota</taxon>
        <taxon>Saccharomycotina</taxon>
        <taxon>Saccharomycetes</taxon>
        <taxon>Saccharomycetales</taxon>
        <taxon>Saccharomycetaceae</taxon>
        <taxon>Henningerozyma</taxon>
    </lineage>
</organism>
<feature type="compositionally biased region" description="Basic and acidic residues" evidence="1">
    <location>
        <begin position="185"/>
        <end position="198"/>
    </location>
</feature>
<dbReference type="FunCoup" id="I2GUL3">
    <property type="interactions" value="57"/>
</dbReference>
<dbReference type="HOGENOM" id="CLU_078289_2_1_1"/>